<organism evidence="1 2">
    <name type="scientific">Streptomyces milbemycinicus</name>
    <dbReference type="NCBI Taxonomy" id="476552"/>
    <lineage>
        <taxon>Bacteria</taxon>
        <taxon>Bacillati</taxon>
        <taxon>Actinomycetota</taxon>
        <taxon>Actinomycetes</taxon>
        <taxon>Kitasatosporales</taxon>
        <taxon>Streptomycetaceae</taxon>
        <taxon>Streptomyces</taxon>
    </lineage>
</organism>
<name>A0ABW8LCZ2_9ACTN</name>
<dbReference type="Proteomes" id="UP001620295">
    <property type="component" value="Unassembled WGS sequence"/>
</dbReference>
<gene>
    <name evidence="1" type="ORF">ACI2L5_02500</name>
</gene>
<dbReference type="EMBL" id="JBJDQH010000001">
    <property type="protein sequence ID" value="MFK4263797.1"/>
    <property type="molecule type" value="Genomic_DNA"/>
</dbReference>
<evidence type="ECO:0000313" key="1">
    <source>
        <dbReference type="EMBL" id="MFK4263797.1"/>
    </source>
</evidence>
<proteinExistence type="predicted"/>
<evidence type="ECO:0000313" key="2">
    <source>
        <dbReference type="Proteomes" id="UP001620295"/>
    </source>
</evidence>
<accession>A0ABW8LCZ2</accession>
<keyword evidence="2" id="KW-1185">Reference proteome</keyword>
<comment type="caution">
    <text evidence="1">The sequence shown here is derived from an EMBL/GenBank/DDBJ whole genome shotgun (WGS) entry which is preliminary data.</text>
</comment>
<reference evidence="1 2" key="1">
    <citation type="submission" date="2024-11" db="EMBL/GenBank/DDBJ databases">
        <title>The Natural Products Discovery Center: Release of the First 8490 Sequenced Strains for Exploring Actinobacteria Biosynthetic Diversity.</title>
        <authorList>
            <person name="Kalkreuter E."/>
            <person name="Kautsar S.A."/>
            <person name="Yang D."/>
            <person name="Bader C.D."/>
            <person name="Teijaro C.N."/>
            <person name="Fluegel L."/>
            <person name="Davis C.M."/>
            <person name="Simpson J.R."/>
            <person name="Lauterbach L."/>
            <person name="Steele A.D."/>
            <person name="Gui C."/>
            <person name="Meng S."/>
            <person name="Li G."/>
            <person name="Viehrig K."/>
            <person name="Ye F."/>
            <person name="Su P."/>
            <person name="Kiefer A.F."/>
            <person name="Nichols A."/>
            <person name="Cepeda A.J."/>
            <person name="Yan W."/>
            <person name="Fan B."/>
            <person name="Jiang Y."/>
            <person name="Adhikari A."/>
            <person name="Zheng C.-J."/>
            <person name="Schuster L."/>
            <person name="Cowan T.M."/>
            <person name="Smanski M.J."/>
            <person name="Chevrette M.G."/>
            <person name="De Carvalho L.P.S."/>
            <person name="Shen B."/>
        </authorList>
    </citation>
    <scope>NUCLEOTIDE SEQUENCE [LARGE SCALE GENOMIC DNA]</scope>
    <source>
        <strain evidence="1 2">NPDC020863</strain>
    </source>
</reference>
<dbReference type="RefSeq" id="WP_404745490.1">
    <property type="nucleotide sequence ID" value="NZ_JBJDQH010000001.1"/>
</dbReference>
<sequence>MRSGRAHRPPGLAELAAERASGALLCDAGTLYLTEGRVVHAESPLAPGIDVLLTACGRLSVDSWRDAVDRRAALGGVGRFLVDSGRLSDAELEICHLGTLFDAAYFALGPGSAPRGFYRGAAHWLGPVRPVGADTVERETRRRHELLAGLWPYPQVDQEPVVARHPDAHAPTVTPRQRAVLALADGVRIPTGIARELGRPAFHTLIDIRRLAAAGHVATPRPRTPEPPVPGRGPVAAVFAEPDVTLLRRLRDALEAHL</sequence>
<protein>
    <submittedName>
        <fullName evidence="1">Transcriptional regulator</fullName>
    </submittedName>
</protein>